<comment type="caution">
    <text evidence="1">The sequence shown here is derived from an EMBL/GenBank/DDBJ whole genome shotgun (WGS) entry which is preliminary data.</text>
</comment>
<accession>A0A8S2FKS3</accession>
<evidence type="ECO:0000313" key="3">
    <source>
        <dbReference type="Proteomes" id="UP000677228"/>
    </source>
</evidence>
<organism evidence="1 3">
    <name type="scientific">Didymodactylos carnosus</name>
    <dbReference type="NCBI Taxonomy" id="1234261"/>
    <lineage>
        <taxon>Eukaryota</taxon>
        <taxon>Metazoa</taxon>
        <taxon>Spiralia</taxon>
        <taxon>Gnathifera</taxon>
        <taxon>Rotifera</taxon>
        <taxon>Eurotatoria</taxon>
        <taxon>Bdelloidea</taxon>
        <taxon>Philodinida</taxon>
        <taxon>Philodinidae</taxon>
        <taxon>Didymodactylos</taxon>
    </lineage>
</organism>
<reference evidence="1" key="1">
    <citation type="submission" date="2021-02" db="EMBL/GenBank/DDBJ databases">
        <authorList>
            <person name="Nowell W R."/>
        </authorList>
    </citation>
    <scope>NUCLEOTIDE SEQUENCE</scope>
</reference>
<dbReference type="EMBL" id="CAJOBA010055931">
    <property type="protein sequence ID" value="CAF4287822.1"/>
    <property type="molecule type" value="Genomic_DNA"/>
</dbReference>
<gene>
    <name evidence="1" type="ORF">OVA965_LOCUS36856</name>
    <name evidence="2" type="ORF">TMI583_LOCUS37891</name>
</gene>
<sequence>FKIICFSVYATINTQTFDVLTSVIDDDNDELLVPPAFSPPIATNKENITLIWFDPSIDSNDDTDETKKQLREINDFVIFYTNQEDCMKYIVSIKDERIFLVTSGRLVDNILSSTHSLPQLNSTFVFCMKPEKYKHLEQKYFKIIGAFDRQTEMCTAIKENVNQVEKKMEIFSRSTSIKSYERPVKGVS</sequence>
<dbReference type="Proteomes" id="UP000677228">
    <property type="component" value="Unassembled WGS sequence"/>
</dbReference>
<evidence type="ECO:0000313" key="2">
    <source>
        <dbReference type="EMBL" id="CAF4287822.1"/>
    </source>
</evidence>
<name>A0A8S2FKS3_9BILA</name>
<proteinExistence type="predicted"/>
<dbReference type="EMBL" id="CAJNOK010033926">
    <property type="protein sequence ID" value="CAF1499187.1"/>
    <property type="molecule type" value="Genomic_DNA"/>
</dbReference>
<feature type="non-terminal residue" evidence="1">
    <location>
        <position position="1"/>
    </location>
</feature>
<protein>
    <submittedName>
        <fullName evidence="1">Uncharacterized protein</fullName>
    </submittedName>
</protein>
<dbReference type="AlphaFoldDB" id="A0A8S2FKS3"/>
<dbReference type="Proteomes" id="UP000682733">
    <property type="component" value="Unassembled WGS sequence"/>
</dbReference>
<evidence type="ECO:0000313" key="1">
    <source>
        <dbReference type="EMBL" id="CAF1499187.1"/>
    </source>
</evidence>